<proteinExistence type="predicted"/>
<keyword evidence="3" id="KW-1185">Reference proteome</keyword>
<organism evidence="2 3">
    <name type="scientific">Testicularia cyperi</name>
    <dbReference type="NCBI Taxonomy" id="1882483"/>
    <lineage>
        <taxon>Eukaryota</taxon>
        <taxon>Fungi</taxon>
        <taxon>Dikarya</taxon>
        <taxon>Basidiomycota</taxon>
        <taxon>Ustilaginomycotina</taxon>
        <taxon>Ustilaginomycetes</taxon>
        <taxon>Ustilaginales</taxon>
        <taxon>Anthracoideaceae</taxon>
        <taxon>Testicularia</taxon>
    </lineage>
</organism>
<sequence>MRLSKSLSLVAGLALATSLALVTASKIDKRSLLQASDVTDEVLISAADNFDEWLQLHVAPSARQDVRARMSRLANVWRQEGMAGVHTPQPISSFRSAPLEYFPNLKRFAKLDRSLPAGIEETDIVHLKDHYLGHSKDGRLIFSAPRADGSYFYVPHPSYFWLQTRLIPTERLSAVSVNGLDRRLYSHGHYAMSPQSEDPGKMAKIAIKIDDKNFLLVDNVPLNRIGYATDRYDPVYFNKGTGGLHISKFDHKFMPTYRN</sequence>
<evidence type="ECO:0000256" key="1">
    <source>
        <dbReference type="SAM" id="SignalP"/>
    </source>
</evidence>
<accession>A0A317XQE4</accession>
<keyword evidence="1" id="KW-0732">Signal</keyword>
<evidence type="ECO:0000313" key="2">
    <source>
        <dbReference type="EMBL" id="PWZ00110.1"/>
    </source>
</evidence>
<dbReference type="Proteomes" id="UP000246740">
    <property type="component" value="Unassembled WGS sequence"/>
</dbReference>
<feature type="signal peptide" evidence="1">
    <location>
        <begin position="1"/>
        <end position="24"/>
    </location>
</feature>
<reference evidence="2 3" key="1">
    <citation type="journal article" date="2018" name="Mol. Biol. Evol.">
        <title>Broad Genomic Sampling Reveals a Smut Pathogenic Ancestry of the Fungal Clade Ustilaginomycotina.</title>
        <authorList>
            <person name="Kijpornyongpan T."/>
            <person name="Mondo S.J."/>
            <person name="Barry K."/>
            <person name="Sandor L."/>
            <person name="Lee J."/>
            <person name="Lipzen A."/>
            <person name="Pangilinan J."/>
            <person name="LaButti K."/>
            <person name="Hainaut M."/>
            <person name="Henrissat B."/>
            <person name="Grigoriev I.V."/>
            <person name="Spatafora J.W."/>
            <person name="Aime M.C."/>
        </authorList>
    </citation>
    <scope>NUCLEOTIDE SEQUENCE [LARGE SCALE GENOMIC DNA]</scope>
    <source>
        <strain evidence="2 3">MCA 3645</strain>
    </source>
</reference>
<evidence type="ECO:0000313" key="3">
    <source>
        <dbReference type="Proteomes" id="UP000246740"/>
    </source>
</evidence>
<dbReference type="InParanoid" id="A0A317XQE4"/>
<gene>
    <name evidence="2" type="ORF">BCV70DRAFT_206391</name>
</gene>
<dbReference type="EMBL" id="KZ819193">
    <property type="protein sequence ID" value="PWZ00110.1"/>
    <property type="molecule type" value="Genomic_DNA"/>
</dbReference>
<protein>
    <submittedName>
        <fullName evidence="2">Uncharacterized protein</fullName>
    </submittedName>
</protein>
<dbReference type="AlphaFoldDB" id="A0A317XQE4"/>
<feature type="chain" id="PRO_5016336683" evidence="1">
    <location>
        <begin position="25"/>
        <end position="259"/>
    </location>
</feature>
<name>A0A317XQE4_9BASI</name>